<dbReference type="EMBL" id="SYUW01000035">
    <property type="protein sequence ID" value="TKF25256.1"/>
    <property type="molecule type" value="Genomic_DNA"/>
</dbReference>
<comment type="caution">
    <text evidence="1">The sequence shown here is derived from an EMBL/GenBank/DDBJ whole genome shotgun (WGS) entry which is preliminary data.</text>
</comment>
<sequence>MAVFELSKITPFFQVKVRGKKKYNRKKFGKLLYKYCNQDGIKRIIKIVQNYERPRSNIYVLAVYTLPTWYKEKGKNLSDIPENIFNRTNEIIIINDDSEYIFSYSSDKKLQDLIDHIMKIHFCKLDIDIKKIYNLINGDELKIRTMGLVNTFGAGGTAVESKSYSGKDTRYSLTPSFDAGYSFNFCIASSESSELGSSVGCSAKKRKVWSGWCKGISQFNKKCEVLTEILNDDLDFSLPILVCPVEPPSDPLNILSLYIDYVVRDKGNLYFNINGVNVIDWFIERVNSNKFKIGNSHSNFILNIDLNDNVPEFSLDNTSDEVKVFFSDKPDNTTRKRKTDFIEYLSDTANYTLLFDNAYAYRDGSHWFDNRLRCPFTEGIDSAISWNSVDIKSEAQAPRSPYTKNISDATLDYMYSLITQEDVLAIIEDNGANEIADHIVICTNKIILSHEKYSSNRQQGLRVDDLQVVVAQAIKNMKYFFPLSYSDKKERLFSNAKYLDLSIKDADQLYEKILFSLESPSAMNEVWIVQPGISNSRLRASPNNKINILLSYVNSISKTNNSMFKLFCNT</sequence>
<proteinExistence type="predicted"/>
<name>A0A4U1YXI2_9VIBR</name>
<protein>
    <submittedName>
        <fullName evidence="1">Uncharacterized protein</fullName>
    </submittedName>
</protein>
<evidence type="ECO:0000313" key="1">
    <source>
        <dbReference type="EMBL" id="TKF25256.1"/>
    </source>
</evidence>
<accession>A0A4U1YXI2</accession>
<gene>
    <name evidence="1" type="ORF">FCV52_13180</name>
</gene>
<dbReference type="Proteomes" id="UP000305234">
    <property type="component" value="Unassembled WGS sequence"/>
</dbReference>
<reference evidence="1 2" key="1">
    <citation type="submission" date="2019-04" db="EMBL/GenBank/DDBJ databases">
        <title>A reverse ecology approach based on a biological definition of microbial populations.</title>
        <authorList>
            <person name="Arevalo P."/>
            <person name="Vaninsberghe D."/>
            <person name="Elsherbini J."/>
            <person name="Gore J."/>
            <person name="Polz M."/>
        </authorList>
    </citation>
    <scope>NUCLEOTIDE SEQUENCE [LARGE SCALE GENOMIC DNA]</scope>
    <source>
        <strain evidence="1 2">10N.261.46.E4</strain>
    </source>
</reference>
<dbReference type="RefSeq" id="WP_136998261.1">
    <property type="nucleotide sequence ID" value="NZ_JBFRJO010000040.1"/>
</dbReference>
<dbReference type="AlphaFoldDB" id="A0A4U1YXI2"/>
<organism evidence="1 2">
    <name type="scientific">Vibrio kanaloae</name>
    <dbReference type="NCBI Taxonomy" id="170673"/>
    <lineage>
        <taxon>Bacteria</taxon>
        <taxon>Pseudomonadati</taxon>
        <taxon>Pseudomonadota</taxon>
        <taxon>Gammaproteobacteria</taxon>
        <taxon>Vibrionales</taxon>
        <taxon>Vibrionaceae</taxon>
        <taxon>Vibrio</taxon>
    </lineage>
</organism>
<evidence type="ECO:0000313" key="2">
    <source>
        <dbReference type="Proteomes" id="UP000305234"/>
    </source>
</evidence>